<evidence type="ECO:0000313" key="4">
    <source>
        <dbReference type="EMBL" id="CAK0801218.1"/>
    </source>
</evidence>
<dbReference type="Pfam" id="PF18599">
    <property type="entry name" value="LCIB_C_CA"/>
    <property type="match status" value="1"/>
</dbReference>
<sequence>MAAARRCRAPRRGPGRGPGPALLALAGALAAAAARPAAWSASRGRAPRSGTGRVARAAKGGGAAAVQEGLAARRPGSGGRRGGGPSLQQVRPGQLEYDRQGGLFGAIANEMKADEARRTVVAVLGAALGGVFVGTLGQQYQIAQKAFRRFYISPPAERSMNAFFPTALLADDVNRAVSDVLGKRGYTSQNTLYAQSMCPDEINSKAQELVALMQGEWGEAFALGGLAGLPFAGKSGFEAFLHHTPVDGKILICFAPHVGINADGVVGSHLREGQVKSSTACGAAVGAFNAITKPGGGNSDNDLGLAYDAQEKYIVENLRPLLPGIEASQDKIAYVTYQTYNIARDLMLDTLKGIPDIYDWCDELAVVGGIMINRNKGGDFFQPLTFEAKSRDGVLTDLYQQAFGPRPELAQVLGSDAKAKQVLSPGGW</sequence>
<evidence type="ECO:0000313" key="5">
    <source>
        <dbReference type="Proteomes" id="UP001189429"/>
    </source>
</evidence>
<dbReference type="EMBL" id="CAUYUJ010002536">
    <property type="protein sequence ID" value="CAK0801218.1"/>
    <property type="molecule type" value="Genomic_DNA"/>
</dbReference>
<feature type="compositionally biased region" description="Gly residues" evidence="1">
    <location>
        <begin position="76"/>
        <end position="85"/>
    </location>
</feature>
<reference evidence="4" key="1">
    <citation type="submission" date="2023-10" db="EMBL/GenBank/DDBJ databases">
        <authorList>
            <person name="Chen Y."/>
            <person name="Shah S."/>
            <person name="Dougan E. K."/>
            <person name="Thang M."/>
            <person name="Chan C."/>
        </authorList>
    </citation>
    <scope>NUCLEOTIDE SEQUENCE [LARGE SCALE GENOMIC DNA]</scope>
</reference>
<feature type="signal peptide" evidence="2">
    <location>
        <begin position="1"/>
        <end position="34"/>
    </location>
</feature>
<feature type="chain" id="PRO_5046533563" description="Limiting CO2-inducible protein B/C beta carbonyic anhydrase domain-containing protein" evidence="2">
    <location>
        <begin position="35"/>
        <end position="428"/>
    </location>
</feature>
<evidence type="ECO:0000256" key="1">
    <source>
        <dbReference type="SAM" id="MobiDB-lite"/>
    </source>
</evidence>
<organism evidence="4 5">
    <name type="scientific">Prorocentrum cordatum</name>
    <dbReference type="NCBI Taxonomy" id="2364126"/>
    <lineage>
        <taxon>Eukaryota</taxon>
        <taxon>Sar</taxon>
        <taxon>Alveolata</taxon>
        <taxon>Dinophyceae</taxon>
        <taxon>Prorocentrales</taxon>
        <taxon>Prorocentraceae</taxon>
        <taxon>Prorocentrum</taxon>
    </lineage>
</organism>
<comment type="caution">
    <text evidence="4">The sequence shown here is derived from an EMBL/GenBank/DDBJ whole genome shotgun (WGS) entry which is preliminary data.</text>
</comment>
<feature type="region of interest" description="Disordered" evidence="1">
    <location>
        <begin position="38"/>
        <end position="90"/>
    </location>
</feature>
<protein>
    <recommendedName>
        <fullName evidence="3">Limiting CO2-inducible protein B/C beta carbonyic anhydrase domain-containing protein</fullName>
    </recommendedName>
</protein>
<dbReference type="InterPro" id="IPR040703">
    <property type="entry name" value="LCIB/C_CA"/>
</dbReference>
<keyword evidence="5" id="KW-1185">Reference proteome</keyword>
<feature type="compositionally biased region" description="Low complexity" evidence="1">
    <location>
        <begin position="38"/>
        <end position="75"/>
    </location>
</feature>
<feature type="domain" description="Limiting CO2-inducible protein B/C beta carbonyic anhydrase" evidence="3">
    <location>
        <begin position="168"/>
        <end position="388"/>
    </location>
</feature>
<evidence type="ECO:0000256" key="2">
    <source>
        <dbReference type="SAM" id="SignalP"/>
    </source>
</evidence>
<gene>
    <name evidence="4" type="ORF">PCOR1329_LOCUS9158</name>
</gene>
<dbReference type="PANTHER" id="PTHR38016">
    <property type="entry name" value="UNNAMED PRODUCT"/>
    <property type="match status" value="1"/>
</dbReference>
<dbReference type="Proteomes" id="UP001189429">
    <property type="component" value="Unassembled WGS sequence"/>
</dbReference>
<accession>A0ABN9Q632</accession>
<proteinExistence type="predicted"/>
<keyword evidence="2" id="KW-0732">Signal</keyword>
<evidence type="ECO:0000259" key="3">
    <source>
        <dbReference type="Pfam" id="PF18599"/>
    </source>
</evidence>
<dbReference type="PANTHER" id="PTHR38016:SF1">
    <property type="entry name" value="LIMITING CO2-INDUCIBLE PROTEIN B_C BETA CARBONYIC ANHYDRASE DOMAIN-CONTAINING PROTEIN"/>
    <property type="match status" value="1"/>
</dbReference>
<name>A0ABN9Q632_9DINO</name>